<keyword evidence="6" id="KW-1185">Reference proteome</keyword>
<dbReference type="AlphaFoldDB" id="A0A163KEV0"/>
<sequence>MMGTLTQRFRTTATVKAPLTQWVRNMSSTNPTQPNNSDDKTPTLPGVLASRLQEPRELSYSLDAYAGRSIGNVSNPKAAYRRLGNILYQNSVRREIRANMNYEKPTVARRRKNIERNRKLFGAMVRKKVALIMQMKQRGM</sequence>
<dbReference type="GO" id="GO:0003735">
    <property type="term" value="F:structural constituent of ribosome"/>
    <property type="evidence" value="ECO:0007669"/>
    <property type="project" value="InterPro"/>
</dbReference>
<gene>
    <name evidence="5" type="primary">ABSGL_13462.1 scaffold 14165</name>
</gene>
<dbReference type="Proteomes" id="UP000078561">
    <property type="component" value="Unassembled WGS sequence"/>
</dbReference>
<dbReference type="InParanoid" id="A0A163KEV0"/>
<accession>A0A163KEV0</accession>
<evidence type="ECO:0000256" key="3">
    <source>
        <dbReference type="ARBA" id="ARBA00023274"/>
    </source>
</evidence>
<evidence type="ECO:0008006" key="7">
    <source>
        <dbReference type="Google" id="ProtNLM"/>
    </source>
</evidence>
<dbReference type="InterPro" id="IPR001911">
    <property type="entry name" value="Ribosomal_bS21"/>
</dbReference>
<feature type="compositionally biased region" description="Polar residues" evidence="4">
    <location>
        <begin position="25"/>
        <end position="36"/>
    </location>
</feature>
<dbReference type="STRING" id="4829.A0A163KEV0"/>
<dbReference type="Pfam" id="PF01165">
    <property type="entry name" value="Ribosomal_S21"/>
    <property type="match status" value="1"/>
</dbReference>
<keyword evidence="2" id="KW-0689">Ribosomal protein</keyword>
<evidence type="ECO:0000313" key="5">
    <source>
        <dbReference type="EMBL" id="SAM07805.1"/>
    </source>
</evidence>
<feature type="region of interest" description="Disordered" evidence="4">
    <location>
        <begin position="25"/>
        <end position="45"/>
    </location>
</feature>
<dbReference type="OrthoDB" id="2501249at2759"/>
<dbReference type="EMBL" id="LT554853">
    <property type="protein sequence ID" value="SAM07805.1"/>
    <property type="molecule type" value="Genomic_DNA"/>
</dbReference>
<dbReference type="OMA" id="RYYEKPN"/>
<evidence type="ECO:0000256" key="2">
    <source>
        <dbReference type="ARBA" id="ARBA00022980"/>
    </source>
</evidence>
<evidence type="ECO:0000256" key="1">
    <source>
        <dbReference type="ARBA" id="ARBA00006640"/>
    </source>
</evidence>
<reference evidence="5" key="1">
    <citation type="submission" date="2016-04" db="EMBL/GenBank/DDBJ databases">
        <authorList>
            <person name="Evans L.H."/>
            <person name="Alamgir A."/>
            <person name="Owens N."/>
            <person name="Weber N.D."/>
            <person name="Virtaneva K."/>
            <person name="Barbian K."/>
            <person name="Babar A."/>
            <person name="Rosenke K."/>
        </authorList>
    </citation>
    <scope>NUCLEOTIDE SEQUENCE [LARGE SCALE GENOMIC DNA]</scope>
    <source>
        <strain evidence="5">CBS 101.48</strain>
    </source>
</reference>
<dbReference type="GO" id="GO:0006412">
    <property type="term" value="P:translation"/>
    <property type="evidence" value="ECO:0007669"/>
    <property type="project" value="InterPro"/>
</dbReference>
<proteinExistence type="inferred from homology"/>
<evidence type="ECO:0000256" key="4">
    <source>
        <dbReference type="SAM" id="MobiDB-lite"/>
    </source>
</evidence>
<protein>
    <recommendedName>
        <fullName evidence="7">Ribosomal protein S21</fullName>
    </recommendedName>
</protein>
<comment type="similarity">
    <text evidence="1">Belongs to the bacterial ribosomal protein bS21 family.</text>
</comment>
<evidence type="ECO:0000313" key="6">
    <source>
        <dbReference type="Proteomes" id="UP000078561"/>
    </source>
</evidence>
<name>A0A163KEV0_ABSGL</name>
<dbReference type="GO" id="GO:0005840">
    <property type="term" value="C:ribosome"/>
    <property type="evidence" value="ECO:0007669"/>
    <property type="project" value="UniProtKB-KW"/>
</dbReference>
<keyword evidence="3" id="KW-0687">Ribonucleoprotein</keyword>
<organism evidence="5">
    <name type="scientific">Absidia glauca</name>
    <name type="common">Pin mould</name>
    <dbReference type="NCBI Taxonomy" id="4829"/>
    <lineage>
        <taxon>Eukaryota</taxon>
        <taxon>Fungi</taxon>
        <taxon>Fungi incertae sedis</taxon>
        <taxon>Mucoromycota</taxon>
        <taxon>Mucoromycotina</taxon>
        <taxon>Mucoromycetes</taxon>
        <taxon>Mucorales</taxon>
        <taxon>Cunninghamellaceae</taxon>
        <taxon>Absidia</taxon>
    </lineage>
</organism>
<dbReference type="GO" id="GO:1990904">
    <property type="term" value="C:ribonucleoprotein complex"/>
    <property type="evidence" value="ECO:0007669"/>
    <property type="project" value="UniProtKB-KW"/>
</dbReference>